<evidence type="ECO:0000256" key="3">
    <source>
        <dbReference type="ARBA" id="ARBA00022737"/>
    </source>
</evidence>
<keyword evidence="5" id="KW-0238">DNA-binding</keyword>
<feature type="region of interest" description="Disordered" evidence="7">
    <location>
        <begin position="607"/>
        <end position="662"/>
    </location>
</feature>
<dbReference type="GO" id="GO:0005737">
    <property type="term" value="C:cytoplasm"/>
    <property type="evidence" value="ECO:0007669"/>
    <property type="project" value="UniProtKB-SubCell"/>
</dbReference>
<dbReference type="PANTHER" id="PTHR45762:SF4">
    <property type="entry name" value="INTERLEUKIN ENHANCER-BINDING FACTOR 3"/>
    <property type="match status" value="1"/>
</dbReference>
<dbReference type="InterPro" id="IPR014720">
    <property type="entry name" value="dsRBD_dom"/>
</dbReference>
<evidence type="ECO:0000259" key="9">
    <source>
        <dbReference type="PROSITE" id="PS51703"/>
    </source>
</evidence>
<dbReference type="InterPro" id="IPR043519">
    <property type="entry name" value="NT_sf"/>
</dbReference>
<keyword evidence="3" id="KW-0677">Repeat</keyword>
<dbReference type="Gene3D" id="3.30.460.10">
    <property type="entry name" value="Beta Polymerase, domain 2"/>
    <property type="match status" value="1"/>
</dbReference>
<reference evidence="10" key="1">
    <citation type="submission" date="2021-05" db="EMBL/GenBank/DDBJ databases">
        <authorList>
            <person name="Tigano A."/>
        </authorList>
    </citation>
    <scope>NUCLEOTIDE SEQUENCE</scope>
</reference>
<feature type="domain" description="DZF" evidence="9">
    <location>
        <begin position="56"/>
        <end position="511"/>
    </location>
</feature>
<dbReference type="FunFam" id="1.10.1410.40:FF:000001">
    <property type="entry name" value="interleukin enhancer-binding factor 3 isoform X1"/>
    <property type="match status" value="1"/>
</dbReference>
<feature type="domain" description="DRBM" evidence="8">
    <location>
        <begin position="657"/>
        <end position="723"/>
    </location>
</feature>
<accession>A0A8S4B6L9</accession>
<comment type="subcellular location">
    <subcellularLocation>
        <location evidence="1">Cytoplasm</location>
    </subcellularLocation>
</comment>
<dbReference type="OrthoDB" id="8898434at2759"/>
<dbReference type="SMART" id="SM00572">
    <property type="entry name" value="DZF"/>
    <property type="match status" value="1"/>
</dbReference>
<dbReference type="InterPro" id="IPR006561">
    <property type="entry name" value="DZF_dom"/>
</dbReference>
<dbReference type="PANTHER" id="PTHR45762">
    <property type="entry name" value="ZINC FINGER RNA-BINDING PROTEIN"/>
    <property type="match status" value="1"/>
</dbReference>
<dbReference type="FunFam" id="3.30.460.10:FF:000003">
    <property type="entry name" value="interleukin enhancer-binding factor 3 isoform X2"/>
    <property type="match status" value="1"/>
</dbReference>
<dbReference type="FunFam" id="3.30.160.20:FF:000008">
    <property type="entry name" value="interleukin enhancer-binding factor 3 isoform X2"/>
    <property type="match status" value="1"/>
</dbReference>
<evidence type="ECO:0000259" key="8">
    <source>
        <dbReference type="PROSITE" id="PS50137"/>
    </source>
</evidence>
<feature type="domain" description="DRBM" evidence="8">
    <location>
        <begin position="541"/>
        <end position="607"/>
    </location>
</feature>
<keyword evidence="11" id="KW-1185">Reference proteome</keyword>
<evidence type="ECO:0000256" key="4">
    <source>
        <dbReference type="ARBA" id="ARBA00022884"/>
    </source>
</evidence>
<evidence type="ECO:0000256" key="1">
    <source>
        <dbReference type="ARBA" id="ARBA00004496"/>
    </source>
</evidence>
<keyword evidence="2" id="KW-0963">Cytoplasm</keyword>
<dbReference type="InterPro" id="IPR049402">
    <property type="entry name" value="DZF_dom_C"/>
</dbReference>
<evidence type="ECO:0000256" key="6">
    <source>
        <dbReference type="PROSITE-ProRule" id="PRU00266"/>
    </source>
</evidence>
<dbReference type="PROSITE" id="PS50137">
    <property type="entry name" value="DS_RBD"/>
    <property type="match status" value="2"/>
</dbReference>
<name>A0A8S4B6L9_9TELE</name>
<dbReference type="Pfam" id="PF00035">
    <property type="entry name" value="dsrm"/>
    <property type="match status" value="2"/>
</dbReference>
<proteinExistence type="predicted"/>
<dbReference type="Gene3D" id="3.30.160.20">
    <property type="match status" value="2"/>
</dbReference>
<dbReference type="FunFam" id="3.30.160.20:FF:000006">
    <property type="entry name" value="interleukin enhancer-binding factor 3 isoform X2"/>
    <property type="match status" value="1"/>
</dbReference>
<feature type="region of interest" description="Disordered" evidence="7">
    <location>
        <begin position="496"/>
        <end position="528"/>
    </location>
</feature>
<dbReference type="SUPFAM" id="SSF54768">
    <property type="entry name" value="dsRNA-binding domain-like"/>
    <property type="match status" value="2"/>
</dbReference>
<feature type="region of interest" description="Disordered" evidence="7">
    <location>
        <begin position="761"/>
        <end position="789"/>
    </location>
</feature>
<dbReference type="Pfam" id="PF20965">
    <property type="entry name" value="DZF_C"/>
    <property type="match status" value="2"/>
</dbReference>
<dbReference type="GO" id="GO:0003677">
    <property type="term" value="F:DNA binding"/>
    <property type="evidence" value="ECO:0007669"/>
    <property type="project" value="UniProtKB-KW"/>
</dbReference>
<evidence type="ECO:0000313" key="11">
    <source>
        <dbReference type="Proteomes" id="UP000677803"/>
    </source>
</evidence>
<gene>
    <name evidence="10" type="ORF">MMEN_LOCUS12585</name>
</gene>
<dbReference type="GO" id="GO:0003725">
    <property type="term" value="F:double-stranded RNA binding"/>
    <property type="evidence" value="ECO:0007669"/>
    <property type="project" value="TreeGrafter"/>
</dbReference>
<evidence type="ECO:0000313" key="10">
    <source>
        <dbReference type="EMBL" id="CAG5928946.1"/>
    </source>
</evidence>
<dbReference type="EMBL" id="CAJRST010013335">
    <property type="protein sequence ID" value="CAG5928946.1"/>
    <property type="molecule type" value="Genomic_DNA"/>
</dbReference>
<dbReference type="InterPro" id="IPR049401">
    <property type="entry name" value="DZF_dom_N"/>
</dbReference>
<dbReference type="SMART" id="SM00358">
    <property type="entry name" value="DSRM"/>
    <property type="match status" value="2"/>
</dbReference>
<dbReference type="Proteomes" id="UP000677803">
    <property type="component" value="Unassembled WGS sequence"/>
</dbReference>
<keyword evidence="4 6" id="KW-0694">RNA-binding</keyword>
<protein>
    <submittedName>
        <fullName evidence="10">(Atlantic silverside) hypothetical protein</fullName>
    </submittedName>
</protein>
<evidence type="ECO:0000256" key="2">
    <source>
        <dbReference type="ARBA" id="ARBA00022490"/>
    </source>
</evidence>
<evidence type="ECO:0000256" key="7">
    <source>
        <dbReference type="SAM" id="MobiDB-lite"/>
    </source>
</evidence>
<comment type="caution">
    <text evidence="10">The sequence shown here is derived from an EMBL/GenBank/DDBJ whole genome shotgun (WGS) entry which is preliminary data.</text>
</comment>
<dbReference type="Gene3D" id="1.10.1410.40">
    <property type="match status" value="1"/>
</dbReference>
<dbReference type="PROSITE" id="PS51703">
    <property type="entry name" value="DZF"/>
    <property type="match status" value="1"/>
</dbReference>
<dbReference type="Pfam" id="PF07528">
    <property type="entry name" value="DZF_N"/>
    <property type="match status" value="1"/>
</dbReference>
<dbReference type="AlphaFoldDB" id="A0A8S4B6L9"/>
<evidence type="ECO:0000256" key="5">
    <source>
        <dbReference type="ARBA" id="ARBA00023125"/>
    </source>
</evidence>
<dbReference type="GO" id="GO:0003727">
    <property type="term" value="F:single-stranded RNA binding"/>
    <property type="evidence" value="ECO:0007669"/>
    <property type="project" value="TreeGrafter"/>
</dbReference>
<sequence length="966" mass="105349">MAAPLAPLWDEHQAYEELLYWDSLLQQGHRLLPEDFDRYEELRYWYDCLCYEEELRQYHDYMTSIGGIEDHRHMEEALVPRKHTGALDRTVMAKHAEVYPSAEELDAVQRIVSHVECALKTVSNTIDTPSDPSDYTEELSMMEDSKDRVLRGVMRVGLVAKGLILTGDRNLELVLLCSSKPTVTLLKDVAEQLAAQLKVISDETYTVNHDPEEATIVVISTGETVLTLTIHLTSPLIRTEQMSHTAEEEATSSVETQTVNDPPDVLDRQKCLTSLASLRHAKWFQRCADCLRLTRASSSAARLGDRSEVLTFLCSCGDSESTGAKVNDLNCAVVVIRVMRDLCNRVPTWSPLSGWPLELLVEKAISTSDRPMGAGESLRRVLECVASGILLEGERPHLHMTLFERIVFSLVATFLCVCFKDGPGVKDPCEKEEMDSMAGLTVQQCEDITQSAQLALRLCAFGQMHKVLGMDNKPVKPRKYLGIGGKEASAQISAAGLFCPPPKRPHSEVDQPEEDPQQDGKQKKFPKLQKRFQRKSVTDELNMNAVMRLNQYRPGLEYRLTSQTGPVHEPVFTIAVDLNGKTFEATGPSKKTAKLNVAIKVLQDLGLPTGSESKEPSGDAEGTQKSADASAATSVSSEEVSPPPAPKSGQGPILTKNGKNPVMELNEKRRSLKYELSSETGAKHEKCFVMEVEVDGQKFTGRGSNKKEAKAYAALAALEKLFPDDTAVSTASKGPAKKKVTYTDMHIPGFGTIRGIPSDAGSRGWGANKGGRGRGRGGKQFPQGPSYNQSEEHCSYFDVGLRGTSNYSYEGSGRSGYHKLYGNNAAGSMGKSPGAVAAGSSTGYGTFYPEGAATYSSPPVLSAGGPKGESYHAMPPPADQQSPYSYGYGDEKKKMLTQGPADAQGGDYSMYSTAYPTSVTGAQGYASYGWGGDQSSWATQQGYSMYQSYGGQNQASGSYSGYNTQY</sequence>
<feature type="compositionally biased region" description="Low complexity" evidence="7">
    <location>
        <begin position="625"/>
        <end position="640"/>
    </location>
</feature>
<organism evidence="10 11">
    <name type="scientific">Menidia menidia</name>
    <name type="common">Atlantic silverside</name>
    <dbReference type="NCBI Taxonomy" id="238744"/>
    <lineage>
        <taxon>Eukaryota</taxon>
        <taxon>Metazoa</taxon>
        <taxon>Chordata</taxon>
        <taxon>Craniata</taxon>
        <taxon>Vertebrata</taxon>
        <taxon>Euteleostomi</taxon>
        <taxon>Actinopterygii</taxon>
        <taxon>Neopterygii</taxon>
        <taxon>Teleostei</taxon>
        <taxon>Neoteleostei</taxon>
        <taxon>Acanthomorphata</taxon>
        <taxon>Ovalentaria</taxon>
        <taxon>Atherinomorphae</taxon>
        <taxon>Atheriniformes</taxon>
        <taxon>Atherinopsidae</taxon>
        <taxon>Menidiinae</taxon>
        <taxon>Menidia</taxon>
    </lineage>
</organism>
<dbReference type="GO" id="GO:0071011">
    <property type="term" value="C:precatalytic spliceosome"/>
    <property type="evidence" value="ECO:0007669"/>
    <property type="project" value="TreeGrafter"/>
</dbReference>